<dbReference type="GO" id="GO:0030313">
    <property type="term" value="C:cell envelope"/>
    <property type="evidence" value="ECO:0007669"/>
    <property type="project" value="UniProtKB-SubCell"/>
</dbReference>
<evidence type="ECO:0000256" key="3">
    <source>
        <dbReference type="SAM" id="Phobius"/>
    </source>
</evidence>
<reference evidence="4" key="1">
    <citation type="submission" date="2024-01" db="EMBL/GenBank/DDBJ databases">
        <title>Synechococcus elongatus PCC 11802, a close yet different native of Synechococcus elongatus PCC 11801.</title>
        <authorList>
            <person name="Jaiswal D."/>
            <person name="Sengupta A."/>
            <person name="Sengupta S."/>
            <person name="Pakrasi H.B."/>
            <person name="Wangikar P."/>
        </authorList>
    </citation>
    <scope>NUCLEOTIDE SEQUENCE</scope>
    <source>
        <strain evidence="4">PCC 11802</strain>
    </source>
</reference>
<dbReference type="Gene3D" id="2.40.30.170">
    <property type="match status" value="1"/>
</dbReference>
<gene>
    <name evidence="4" type="ORF">EKO22_05070</name>
</gene>
<evidence type="ECO:0000256" key="2">
    <source>
        <dbReference type="SAM" id="Coils"/>
    </source>
</evidence>
<keyword evidence="2" id="KW-0175">Coiled coil</keyword>
<keyword evidence="3" id="KW-0812">Transmembrane</keyword>
<keyword evidence="3" id="KW-0472">Membrane</keyword>
<feature type="coiled-coil region" evidence="2">
    <location>
        <begin position="105"/>
        <end position="213"/>
    </location>
</feature>
<comment type="subcellular location">
    <subcellularLocation>
        <location evidence="1">Cell envelope</location>
    </subcellularLocation>
</comment>
<dbReference type="Gene3D" id="2.40.50.100">
    <property type="match status" value="1"/>
</dbReference>
<name>A0AAT9JVF7_SYNEL</name>
<dbReference type="AlphaFoldDB" id="A0AAT9JVF7"/>
<feature type="transmembrane region" description="Helical" evidence="3">
    <location>
        <begin position="26"/>
        <end position="51"/>
    </location>
</feature>
<dbReference type="PANTHER" id="PTHR30386:SF19">
    <property type="entry name" value="MULTIDRUG EXPORT PROTEIN EMRA-RELATED"/>
    <property type="match status" value="1"/>
</dbReference>
<dbReference type="EMBL" id="CP034671">
    <property type="protein sequence ID" value="QFZ91842.2"/>
    <property type="molecule type" value="Genomic_DNA"/>
</dbReference>
<dbReference type="InterPro" id="IPR050739">
    <property type="entry name" value="MFP"/>
</dbReference>
<organism evidence="4">
    <name type="scientific">Synechococcus elongatus PCC 11802</name>
    <dbReference type="NCBI Taxonomy" id="2283154"/>
    <lineage>
        <taxon>Bacteria</taxon>
        <taxon>Bacillati</taxon>
        <taxon>Cyanobacteriota</taxon>
        <taxon>Cyanophyceae</taxon>
        <taxon>Synechococcales</taxon>
        <taxon>Synechococcaceae</taxon>
        <taxon>Synechococcus</taxon>
    </lineage>
</organism>
<keyword evidence="3" id="KW-1133">Transmembrane helix</keyword>
<evidence type="ECO:0000313" key="4">
    <source>
        <dbReference type="EMBL" id="QFZ91842.2"/>
    </source>
</evidence>
<dbReference type="PANTHER" id="PTHR30386">
    <property type="entry name" value="MEMBRANE FUSION SUBUNIT OF EMRAB-TOLC MULTIDRUG EFFLUX PUMP"/>
    <property type="match status" value="1"/>
</dbReference>
<evidence type="ECO:0000256" key="1">
    <source>
        <dbReference type="ARBA" id="ARBA00004196"/>
    </source>
</evidence>
<dbReference type="RefSeq" id="WP_208677259.1">
    <property type="nucleotide sequence ID" value="NZ_CP034671.2"/>
</dbReference>
<feature type="coiled-coil region" evidence="2">
    <location>
        <begin position="243"/>
        <end position="277"/>
    </location>
</feature>
<sequence>MASSSASSNPNRFQTDLTTKPQRSNAANFVVISLGILILLSGVGLLFYALVTTRGRDAIINAKVITLQAPDDGIVTDFQIRPGEEVPVNQPLLRIENARASTFDQARLQTQLNTEQQKLKLKQDQLAAIVQLRQQVELDSRNQQHLEITKFTELRRKLQADISAAREQLALAQRIYQRRQALAATGAVSVEVADQAETEYLRQRDILNALTKELASREQDLQAARLGLTLVNTRSNYDPGVRLQELKLQESQLRSQVAAQTAQVNGLKNQLQEITRNTRSRQEIPLASPVPTVLWQASVSNGDVVTRGQILAKTIDCRDRWVDVYIGETALRKIRVGEPARVDLIGKDRSLEGKVIFIRSGVGRLRVGEDVLPSIPINLARESQVRIQLNPDKIQPSEFCDVGFTGRVTFQNL</sequence>
<protein>
    <submittedName>
        <fullName evidence="4">HlyD family efflux transporter periplasmic adaptor subunit</fullName>
    </submittedName>
</protein>
<proteinExistence type="predicted"/>
<accession>A0AAT9JVF7</accession>